<evidence type="ECO:0000256" key="2">
    <source>
        <dbReference type="ARBA" id="ARBA00022692"/>
    </source>
</evidence>
<proteinExistence type="predicted"/>
<dbReference type="PANTHER" id="PTHR13531">
    <property type="entry name" value="GEO07735P1-RELATED-RELATED"/>
    <property type="match status" value="1"/>
</dbReference>
<feature type="transmembrane region" description="Helical" evidence="6">
    <location>
        <begin position="48"/>
        <end position="70"/>
    </location>
</feature>
<dbReference type="InterPro" id="IPR019184">
    <property type="entry name" value="Uncharacterised_TM-17"/>
</dbReference>
<evidence type="ECO:0000256" key="1">
    <source>
        <dbReference type="ARBA" id="ARBA00004141"/>
    </source>
</evidence>
<accession>A0ABM4DPJ9</accession>
<evidence type="ECO:0000256" key="5">
    <source>
        <dbReference type="SAM" id="MobiDB-lite"/>
    </source>
</evidence>
<protein>
    <submittedName>
        <fullName evidence="8">Transmembrane protein 216-like isoform X2</fullName>
    </submittedName>
</protein>
<evidence type="ECO:0000313" key="7">
    <source>
        <dbReference type="Proteomes" id="UP001652625"/>
    </source>
</evidence>
<dbReference type="RefSeq" id="XP_065676508.1">
    <property type="nucleotide sequence ID" value="XM_065820436.1"/>
</dbReference>
<keyword evidence="4 6" id="KW-0472">Membrane</keyword>
<keyword evidence="7" id="KW-1185">Reference proteome</keyword>
<dbReference type="PANTHER" id="PTHR13531:SF0">
    <property type="entry name" value="GEO07735P1-RELATED"/>
    <property type="match status" value="1"/>
</dbReference>
<feature type="compositionally biased region" description="Polar residues" evidence="5">
    <location>
        <begin position="1"/>
        <end position="17"/>
    </location>
</feature>
<feature type="transmembrane region" description="Helical" evidence="6">
    <location>
        <begin position="116"/>
        <end position="137"/>
    </location>
</feature>
<sequence>MNSGEQSIPTSSVNNPPDSKRPNALLPQSLNAGKRKLVVDLSSLPLQILLHLNVYFFGFYWICELLLYVYKGIILPYPDNGGTLTTEIVLLAFLGIIETFRIFFGYKGNLGERKQTLTWSVVLAIPILVSQFYLIFWQTYIHESFIRR</sequence>
<dbReference type="GeneID" id="136072109"/>
<dbReference type="Pfam" id="PF09799">
    <property type="entry name" value="Transmemb_17"/>
    <property type="match status" value="1"/>
</dbReference>
<organism evidence="7 8">
    <name type="scientific">Hydra vulgaris</name>
    <name type="common">Hydra</name>
    <name type="synonym">Hydra attenuata</name>
    <dbReference type="NCBI Taxonomy" id="6087"/>
    <lineage>
        <taxon>Eukaryota</taxon>
        <taxon>Metazoa</taxon>
        <taxon>Cnidaria</taxon>
        <taxon>Hydrozoa</taxon>
        <taxon>Hydroidolina</taxon>
        <taxon>Anthoathecata</taxon>
        <taxon>Aplanulata</taxon>
        <taxon>Hydridae</taxon>
        <taxon>Hydra</taxon>
    </lineage>
</organism>
<comment type="subcellular location">
    <subcellularLocation>
        <location evidence="1">Membrane</location>
        <topology evidence="1">Multi-pass membrane protein</topology>
    </subcellularLocation>
</comment>
<keyword evidence="3 6" id="KW-1133">Transmembrane helix</keyword>
<evidence type="ECO:0000256" key="6">
    <source>
        <dbReference type="SAM" id="Phobius"/>
    </source>
</evidence>
<keyword evidence="2 6" id="KW-0812">Transmembrane</keyword>
<name>A0ABM4DPJ9_HYDVU</name>
<gene>
    <name evidence="8" type="primary">LOC136072109</name>
</gene>
<reference evidence="8" key="1">
    <citation type="submission" date="2025-08" db="UniProtKB">
        <authorList>
            <consortium name="RefSeq"/>
        </authorList>
    </citation>
    <scope>IDENTIFICATION</scope>
</reference>
<evidence type="ECO:0000313" key="8">
    <source>
        <dbReference type="RefSeq" id="XP_065676508.1"/>
    </source>
</evidence>
<evidence type="ECO:0000256" key="3">
    <source>
        <dbReference type="ARBA" id="ARBA00022989"/>
    </source>
</evidence>
<feature type="region of interest" description="Disordered" evidence="5">
    <location>
        <begin position="1"/>
        <end position="25"/>
    </location>
</feature>
<evidence type="ECO:0000256" key="4">
    <source>
        <dbReference type="ARBA" id="ARBA00023136"/>
    </source>
</evidence>
<dbReference type="Proteomes" id="UP001652625">
    <property type="component" value="Chromosome 15"/>
</dbReference>
<feature type="transmembrane region" description="Helical" evidence="6">
    <location>
        <begin position="82"/>
        <end position="104"/>
    </location>
</feature>